<dbReference type="Proteomes" id="UP000295313">
    <property type="component" value="Unassembled WGS sequence"/>
</dbReference>
<protein>
    <submittedName>
        <fullName evidence="2">Uncharacterized protein</fullName>
    </submittedName>
</protein>
<gene>
    <name evidence="2" type="ORF">B0I22_0089</name>
</gene>
<evidence type="ECO:0000256" key="1">
    <source>
        <dbReference type="SAM" id="Phobius"/>
    </source>
</evidence>
<evidence type="ECO:0000313" key="2">
    <source>
        <dbReference type="EMBL" id="TDX85994.1"/>
    </source>
</evidence>
<name>A0A4R8I8J7_9FLAO</name>
<keyword evidence="1" id="KW-0472">Membrane</keyword>
<proteinExistence type="predicted"/>
<dbReference type="RefSeq" id="WP_133942645.1">
    <property type="nucleotide sequence ID" value="NZ_SOEO01000001.1"/>
</dbReference>
<evidence type="ECO:0000313" key="3">
    <source>
        <dbReference type="Proteomes" id="UP000295313"/>
    </source>
</evidence>
<sequence length="99" mass="11945">MKILRYLKILVFPLVLFLFIGVIYSFWQSRHLSKKFEKTKLNISYNQLVDDWGKPDEEFNINLSYDKRHIIVYNDLLGFRYIFASQEGKTIISEKYIDD</sequence>
<reference evidence="2 3" key="1">
    <citation type="submission" date="2019-03" db="EMBL/GenBank/DDBJ databases">
        <title>Genomic Encyclopedia of Type Strains, Phase III (KMG-III): the genomes of soil and plant-associated and newly described type strains.</title>
        <authorList>
            <person name="Whitman W."/>
        </authorList>
    </citation>
    <scope>NUCLEOTIDE SEQUENCE [LARGE SCALE GENOMIC DNA]</scope>
    <source>
        <strain evidence="2 3">CGMCC 1.12802</strain>
    </source>
</reference>
<dbReference type="EMBL" id="SOEO01000001">
    <property type="protein sequence ID" value="TDX85994.1"/>
    <property type="molecule type" value="Genomic_DNA"/>
</dbReference>
<feature type="transmembrane region" description="Helical" evidence="1">
    <location>
        <begin position="6"/>
        <end position="27"/>
    </location>
</feature>
<keyword evidence="3" id="KW-1185">Reference proteome</keyword>
<dbReference type="AlphaFoldDB" id="A0A4R8I8J7"/>
<comment type="caution">
    <text evidence="2">The sequence shown here is derived from an EMBL/GenBank/DDBJ whole genome shotgun (WGS) entry which is preliminary data.</text>
</comment>
<keyword evidence="1" id="KW-0812">Transmembrane</keyword>
<keyword evidence="1" id="KW-1133">Transmembrane helix</keyword>
<organism evidence="2 3">
    <name type="scientific">Epilithonimonas xixisoli</name>
    <dbReference type="NCBI Taxonomy" id="1476462"/>
    <lineage>
        <taxon>Bacteria</taxon>
        <taxon>Pseudomonadati</taxon>
        <taxon>Bacteroidota</taxon>
        <taxon>Flavobacteriia</taxon>
        <taxon>Flavobacteriales</taxon>
        <taxon>Weeksellaceae</taxon>
        <taxon>Chryseobacterium group</taxon>
        <taxon>Epilithonimonas</taxon>
    </lineage>
</organism>
<accession>A0A4R8I8J7</accession>